<organism evidence="1 2">
    <name type="scientific">Ajellomyces capsulatus</name>
    <name type="common">Darling's disease fungus</name>
    <name type="synonym">Histoplasma capsulatum</name>
    <dbReference type="NCBI Taxonomy" id="5037"/>
    <lineage>
        <taxon>Eukaryota</taxon>
        <taxon>Fungi</taxon>
        <taxon>Dikarya</taxon>
        <taxon>Ascomycota</taxon>
        <taxon>Pezizomycotina</taxon>
        <taxon>Eurotiomycetes</taxon>
        <taxon>Eurotiomycetidae</taxon>
        <taxon>Onygenales</taxon>
        <taxon>Ajellomycetaceae</taxon>
        <taxon>Histoplasma</taxon>
    </lineage>
</organism>
<evidence type="ECO:0000313" key="2">
    <source>
        <dbReference type="Proteomes" id="UP000670092"/>
    </source>
</evidence>
<accession>A0A8H7Z7E5</accession>
<evidence type="ECO:0000313" key="1">
    <source>
        <dbReference type="EMBL" id="KAG5302548.1"/>
    </source>
</evidence>
<sequence>MLYGRHATMACPWISLQGIAYALYDLYYFNKSIIQRQWNPRPKEPLMENGKLLQDVSSRPVVTSSTLLRRKRYVGLVKLD</sequence>
<dbReference type="VEuPathDB" id="FungiDB:I7I52_00229"/>
<gene>
    <name evidence="1" type="ORF">I7I52_00229</name>
</gene>
<dbReference type="Proteomes" id="UP000670092">
    <property type="component" value="Unassembled WGS sequence"/>
</dbReference>
<dbReference type="EMBL" id="JAEVHI010000001">
    <property type="protein sequence ID" value="KAG5302548.1"/>
    <property type="molecule type" value="Genomic_DNA"/>
</dbReference>
<proteinExistence type="predicted"/>
<protein>
    <submittedName>
        <fullName evidence="1">Uncharacterized protein</fullName>
    </submittedName>
</protein>
<dbReference type="AlphaFoldDB" id="A0A8H7Z7E5"/>
<comment type="caution">
    <text evidence="1">The sequence shown here is derived from an EMBL/GenBank/DDBJ whole genome shotgun (WGS) entry which is preliminary data.</text>
</comment>
<reference evidence="1 2" key="1">
    <citation type="submission" date="2021-01" db="EMBL/GenBank/DDBJ databases">
        <title>Chromosome-level genome assembly of a human fungal pathogen reveals clustering of transcriptionally co-regulated genes.</title>
        <authorList>
            <person name="Voorhies M."/>
            <person name="Cohen S."/>
            <person name="Shea T.P."/>
            <person name="Petrus S."/>
            <person name="Munoz J.F."/>
            <person name="Poplawski S."/>
            <person name="Goldman W.E."/>
            <person name="Michael T."/>
            <person name="Cuomo C.A."/>
            <person name="Sil A."/>
            <person name="Beyhan S."/>
        </authorList>
    </citation>
    <scope>NUCLEOTIDE SEQUENCE [LARGE SCALE GENOMIC DNA]</scope>
    <source>
        <strain evidence="1 2">G184AR</strain>
    </source>
</reference>
<name>A0A8H7Z7E5_AJECA</name>